<evidence type="ECO:0000313" key="1">
    <source>
        <dbReference type="EMBL" id="KXB78233.1"/>
    </source>
</evidence>
<gene>
    <name evidence="1" type="ORF">HMPREF3185_00226</name>
</gene>
<protein>
    <submittedName>
        <fullName evidence="1">Uncharacterized protein</fullName>
    </submittedName>
</protein>
<dbReference type="Proteomes" id="UP000070224">
    <property type="component" value="Unassembled WGS sequence"/>
</dbReference>
<sequence length="196" mass="23213">MCRCKPKSRLYIAVALIAGLVYLFRLDIFTPSNEHDTLKQGVFMYGGTTRVQVVLLKEAPLLLSNRRKQIEEIFWRDVALDSLLRYSHYKVSYYLRTKHLTLDFEEGKHYDDTNYSVWTDGVMDWRNHYKDQVGSVEIRTRADGTGTYYVDLLEPKYGFRFLVDPSHIDSQETDYNSVRELYDRKRKECGYEHPTE</sequence>
<reference evidence="2" key="1">
    <citation type="submission" date="2016-01" db="EMBL/GenBank/DDBJ databases">
        <authorList>
            <person name="Mitreva M."/>
            <person name="Pepin K.H."/>
            <person name="Mihindukulasuriya K.A."/>
            <person name="Fulton R."/>
            <person name="Fronick C."/>
            <person name="O'Laughlin M."/>
            <person name="Miner T."/>
            <person name="Herter B."/>
            <person name="Rosa B.A."/>
            <person name="Cordes M."/>
            <person name="Tomlinson C."/>
            <person name="Wollam A."/>
            <person name="Palsikar V.B."/>
            <person name="Mardis E.R."/>
            <person name="Wilson R.K."/>
        </authorList>
    </citation>
    <scope>NUCLEOTIDE SEQUENCE [LARGE SCALE GENOMIC DNA]</scope>
    <source>
        <strain evidence="2">KA00683</strain>
    </source>
</reference>
<organism evidence="1 2">
    <name type="scientific">Porphyromonas somerae</name>
    <dbReference type="NCBI Taxonomy" id="322095"/>
    <lineage>
        <taxon>Bacteria</taxon>
        <taxon>Pseudomonadati</taxon>
        <taxon>Bacteroidota</taxon>
        <taxon>Bacteroidia</taxon>
        <taxon>Bacteroidales</taxon>
        <taxon>Porphyromonadaceae</taxon>
        <taxon>Porphyromonas</taxon>
    </lineage>
</organism>
<dbReference type="EMBL" id="LSDK01000017">
    <property type="protein sequence ID" value="KXB78233.1"/>
    <property type="molecule type" value="Genomic_DNA"/>
</dbReference>
<comment type="caution">
    <text evidence="1">The sequence shown here is derived from an EMBL/GenBank/DDBJ whole genome shotgun (WGS) entry which is preliminary data.</text>
</comment>
<keyword evidence="2" id="KW-1185">Reference proteome</keyword>
<name>A0A134BE48_9PORP</name>
<accession>A0A134BE48</accession>
<dbReference type="AlphaFoldDB" id="A0A134BE48"/>
<dbReference type="PATRIC" id="fig|322095.3.peg.225"/>
<proteinExistence type="predicted"/>
<evidence type="ECO:0000313" key="2">
    <source>
        <dbReference type="Proteomes" id="UP000070224"/>
    </source>
</evidence>
<dbReference type="STRING" id="322095.HMPREF3185_00226"/>